<name>A0A0A9GN26_ARUDO</name>
<accession>A0A0A9GN26</accession>
<dbReference type="AlphaFoldDB" id="A0A0A9GN26"/>
<reference evidence="1" key="1">
    <citation type="submission" date="2014-09" db="EMBL/GenBank/DDBJ databases">
        <authorList>
            <person name="Magalhaes I.L.F."/>
            <person name="Oliveira U."/>
            <person name="Santos F.R."/>
            <person name="Vidigal T.H.D.A."/>
            <person name="Brescovit A.D."/>
            <person name="Santos A.J."/>
        </authorList>
    </citation>
    <scope>NUCLEOTIDE SEQUENCE</scope>
    <source>
        <tissue evidence="1">Shoot tissue taken approximately 20 cm above the soil surface</tissue>
    </source>
</reference>
<organism evidence="1">
    <name type="scientific">Arundo donax</name>
    <name type="common">Giant reed</name>
    <name type="synonym">Donax arundinaceus</name>
    <dbReference type="NCBI Taxonomy" id="35708"/>
    <lineage>
        <taxon>Eukaryota</taxon>
        <taxon>Viridiplantae</taxon>
        <taxon>Streptophyta</taxon>
        <taxon>Embryophyta</taxon>
        <taxon>Tracheophyta</taxon>
        <taxon>Spermatophyta</taxon>
        <taxon>Magnoliopsida</taxon>
        <taxon>Liliopsida</taxon>
        <taxon>Poales</taxon>
        <taxon>Poaceae</taxon>
        <taxon>PACMAD clade</taxon>
        <taxon>Arundinoideae</taxon>
        <taxon>Arundineae</taxon>
        <taxon>Arundo</taxon>
    </lineage>
</organism>
<reference evidence="1" key="2">
    <citation type="journal article" date="2015" name="Data Brief">
        <title>Shoot transcriptome of the giant reed, Arundo donax.</title>
        <authorList>
            <person name="Barrero R.A."/>
            <person name="Guerrero F.D."/>
            <person name="Moolhuijzen P."/>
            <person name="Goolsby J.A."/>
            <person name="Tidwell J."/>
            <person name="Bellgard S.E."/>
            <person name="Bellgard M.I."/>
        </authorList>
    </citation>
    <scope>NUCLEOTIDE SEQUENCE</scope>
    <source>
        <tissue evidence="1">Shoot tissue taken approximately 20 cm above the soil surface</tissue>
    </source>
</reference>
<evidence type="ECO:0000313" key="1">
    <source>
        <dbReference type="EMBL" id="JAE24819.1"/>
    </source>
</evidence>
<protein>
    <submittedName>
        <fullName evidence="1">Uncharacterized protein</fullName>
    </submittedName>
</protein>
<sequence length="75" mass="8469">MFFVVISCNQLRHFAINKGKMLSSCYQCSPRPLSCMVLTPSSTALAFSECNLRSQESAVEFWGANVQHSVHRRTE</sequence>
<proteinExistence type="predicted"/>
<dbReference type="EMBL" id="GBRH01173077">
    <property type="protein sequence ID" value="JAE24819.1"/>
    <property type="molecule type" value="Transcribed_RNA"/>
</dbReference>